<evidence type="ECO:0000313" key="14">
    <source>
        <dbReference type="Proteomes" id="UP001499895"/>
    </source>
</evidence>
<dbReference type="PANTHER" id="PTHR24421">
    <property type="entry name" value="NITRATE/NITRITE SENSOR PROTEIN NARX-RELATED"/>
    <property type="match status" value="1"/>
</dbReference>
<dbReference type="Pfam" id="PF13796">
    <property type="entry name" value="Sensor"/>
    <property type="match status" value="1"/>
</dbReference>
<keyword evidence="5" id="KW-0547">Nucleotide-binding</keyword>
<evidence type="ECO:0000256" key="4">
    <source>
        <dbReference type="ARBA" id="ARBA00022679"/>
    </source>
</evidence>
<dbReference type="InterPro" id="IPR011712">
    <property type="entry name" value="Sig_transdc_His_kin_sub3_dim/P"/>
</dbReference>
<feature type="transmembrane region" description="Helical" evidence="9">
    <location>
        <begin position="166"/>
        <end position="185"/>
    </location>
</feature>
<dbReference type="EMBL" id="BAAAHB010000029">
    <property type="protein sequence ID" value="GAA0466213.1"/>
    <property type="molecule type" value="Genomic_DNA"/>
</dbReference>
<evidence type="ECO:0000259" key="12">
    <source>
        <dbReference type="Pfam" id="PF13796"/>
    </source>
</evidence>
<keyword evidence="4" id="KW-0808">Transferase</keyword>
<dbReference type="InterPro" id="IPR036890">
    <property type="entry name" value="HATPase_C_sf"/>
</dbReference>
<comment type="caution">
    <text evidence="13">The sequence shown here is derived from an EMBL/GenBank/DDBJ whole genome shotgun (WGS) entry which is preliminary data.</text>
</comment>
<evidence type="ECO:0000256" key="6">
    <source>
        <dbReference type="ARBA" id="ARBA00022777"/>
    </source>
</evidence>
<evidence type="ECO:0000256" key="2">
    <source>
        <dbReference type="ARBA" id="ARBA00012438"/>
    </source>
</evidence>
<dbReference type="CDD" id="cd16917">
    <property type="entry name" value="HATPase_UhpB-NarQ-NarX-like"/>
    <property type="match status" value="1"/>
</dbReference>
<evidence type="ECO:0000256" key="8">
    <source>
        <dbReference type="ARBA" id="ARBA00023012"/>
    </source>
</evidence>
<evidence type="ECO:0000256" key="9">
    <source>
        <dbReference type="SAM" id="Phobius"/>
    </source>
</evidence>
<dbReference type="Gene3D" id="1.20.5.1930">
    <property type="match status" value="1"/>
</dbReference>
<evidence type="ECO:0000313" key="13">
    <source>
        <dbReference type="EMBL" id="GAA0466213.1"/>
    </source>
</evidence>
<dbReference type="EC" id="2.7.13.3" evidence="2"/>
<dbReference type="Pfam" id="PF02518">
    <property type="entry name" value="HATPase_c"/>
    <property type="match status" value="1"/>
</dbReference>
<reference evidence="14" key="1">
    <citation type="journal article" date="2019" name="Int. J. Syst. Evol. Microbiol.">
        <title>The Global Catalogue of Microorganisms (GCM) 10K type strain sequencing project: providing services to taxonomists for standard genome sequencing and annotation.</title>
        <authorList>
            <consortium name="The Broad Institute Genomics Platform"/>
            <consortium name="The Broad Institute Genome Sequencing Center for Infectious Disease"/>
            <person name="Wu L."/>
            <person name="Ma J."/>
        </authorList>
    </citation>
    <scope>NUCLEOTIDE SEQUENCE [LARGE SCALE GENOMIC DNA]</scope>
    <source>
        <strain evidence="14">JCM 10649</strain>
    </source>
</reference>
<dbReference type="Gene3D" id="3.30.565.10">
    <property type="entry name" value="Histidine kinase-like ATPase, C-terminal domain"/>
    <property type="match status" value="1"/>
</dbReference>
<feature type="transmembrane region" description="Helical" evidence="9">
    <location>
        <begin position="118"/>
        <end position="145"/>
    </location>
</feature>
<keyword evidence="9" id="KW-0812">Transmembrane</keyword>
<dbReference type="InterPro" id="IPR003594">
    <property type="entry name" value="HATPase_dom"/>
</dbReference>
<keyword evidence="9" id="KW-1133">Transmembrane helix</keyword>
<proteinExistence type="predicted"/>
<keyword evidence="3" id="KW-0597">Phosphoprotein</keyword>
<feature type="domain" description="Signal transduction histidine kinase subgroup 3 dimerisation and phosphoacceptor" evidence="11">
    <location>
        <begin position="231"/>
        <end position="296"/>
    </location>
</feature>
<name>A0ABP3JX18_9ACTN</name>
<protein>
    <recommendedName>
        <fullName evidence="2">histidine kinase</fullName>
        <ecNumber evidence="2">2.7.13.3</ecNumber>
    </recommendedName>
</protein>
<keyword evidence="14" id="KW-1185">Reference proteome</keyword>
<evidence type="ECO:0000256" key="1">
    <source>
        <dbReference type="ARBA" id="ARBA00000085"/>
    </source>
</evidence>
<gene>
    <name evidence="13" type="ORF">GCM10009544_30610</name>
</gene>
<sequence>MVRLGRRMVGDGFLALRRSLTLWRLSIVATALSLTVAMMVLLLGTGLGLLMMPRTVAAVRRLADRQRELAGRWSGEPIPDPYEPPPSPAPTGVLARCARLVRDGQTWRDWLWVTLDPIVGGLLAILPGALFLASFWGIGMVFYGVPLHRHLDGLHFEFIPILGQRTALLASVTGLAQIPFSLWAAPRLVRAHGRWTRSLLAPSATARMAHRIEHLSATRTDAVDAQMAEIRRIERDLHDGAQARLVAMGMTLDAATHLLESDPGAVRALLIEARESSSKALEELRDLVRGIHPPVLADRGLADAVRALALVCPLPTEVTVELPGRPEPPVESAAYFAVSEVLTNAAKHAGAEKALVDLRYDQGMLRIAVTDDGHGGADLTRGTGLRGIQRRLATFDGTLTVHSPAGGPTLVTMELPCVLSSPKITSS</sequence>
<feature type="transmembrane region" description="Helical" evidence="9">
    <location>
        <begin position="21"/>
        <end position="43"/>
    </location>
</feature>
<keyword evidence="6 13" id="KW-0418">Kinase</keyword>
<evidence type="ECO:0000256" key="7">
    <source>
        <dbReference type="ARBA" id="ARBA00022840"/>
    </source>
</evidence>
<evidence type="ECO:0000259" key="11">
    <source>
        <dbReference type="Pfam" id="PF07730"/>
    </source>
</evidence>
<dbReference type="InterPro" id="IPR050482">
    <property type="entry name" value="Sensor_HK_TwoCompSys"/>
</dbReference>
<organism evidence="13 14">
    <name type="scientific">Streptomyces stramineus</name>
    <dbReference type="NCBI Taxonomy" id="173861"/>
    <lineage>
        <taxon>Bacteria</taxon>
        <taxon>Bacillati</taxon>
        <taxon>Actinomycetota</taxon>
        <taxon>Actinomycetes</taxon>
        <taxon>Kitasatosporales</taxon>
        <taxon>Streptomycetaceae</taxon>
        <taxon>Streptomyces</taxon>
    </lineage>
</organism>
<evidence type="ECO:0000256" key="3">
    <source>
        <dbReference type="ARBA" id="ARBA00022553"/>
    </source>
</evidence>
<keyword evidence="8" id="KW-0902">Two-component regulatory system</keyword>
<dbReference type="Proteomes" id="UP001499895">
    <property type="component" value="Unassembled WGS sequence"/>
</dbReference>
<dbReference type="SUPFAM" id="SSF55874">
    <property type="entry name" value="ATPase domain of HSP90 chaperone/DNA topoisomerase II/histidine kinase"/>
    <property type="match status" value="1"/>
</dbReference>
<feature type="domain" description="Histidine kinase/HSP90-like ATPase" evidence="10">
    <location>
        <begin position="333"/>
        <end position="416"/>
    </location>
</feature>
<dbReference type="PANTHER" id="PTHR24421:SF10">
    <property type="entry name" value="NITRATE_NITRITE SENSOR PROTEIN NARQ"/>
    <property type="match status" value="1"/>
</dbReference>
<feature type="domain" description="Putative sensor" evidence="12">
    <location>
        <begin position="25"/>
        <end position="200"/>
    </location>
</feature>
<keyword evidence="9" id="KW-0472">Membrane</keyword>
<evidence type="ECO:0000256" key="5">
    <source>
        <dbReference type="ARBA" id="ARBA00022741"/>
    </source>
</evidence>
<evidence type="ECO:0000259" key="10">
    <source>
        <dbReference type="Pfam" id="PF02518"/>
    </source>
</evidence>
<dbReference type="GO" id="GO:0016301">
    <property type="term" value="F:kinase activity"/>
    <property type="evidence" value="ECO:0007669"/>
    <property type="project" value="UniProtKB-KW"/>
</dbReference>
<dbReference type="InterPro" id="IPR025828">
    <property type="entry name" value="Put_sensor_dom"/>
</dbReference>
<dbReference type="Pfam" id="PF07730">
    <property type="entry name" value="HisKA_3"/>
    <property type="match status" value="1"/>
</dbReference>
<comment type="catalytic activity">
    <reaction evidence="1">
        <text>ATP + protein L-histidine = ADP + protein N-phospho-L-histidine.</text>
        <dbReference type="EC" id="2.7.13.3"/>
    </reaction>
</comment>
<keyword evidence="7" id="KW-0067">ATP-binding</keyword>
<accession>A0ABP3JX18</accession>